<dbReference type="EMBL" id="SEOQ01001843">
    <property type="protein sequence ID" value="TFY50411.1"/>
    <property type="molecule type" value="Genomic_DNA"/>
</dbReference>
<evidence type="ECO:0000259" key="3">
    <source>
        <dbReference type="PROSITE" id="PS50157"/>
    </source>
</evidence>
<dbReference type="Gene3D" id="3.30.160.60">
    <property type="entry name" value="Classic Zinc Finger"/>
    <property type="match status" value="2"/>
</dbReference>
<feature type="region of interest" description="Disordered" evidence="2">
    <location>
        <begin position="96"/>
        <end position="134"/>
    </location>
</feature>
<keyword evidence="5" id="KW-1185">Reference proteome</keyword>
<feature type="compositionally biased region" description="Polar residues" evidence="2">
    <location>
        <begin position="269"/>
        <end position="299"/>
    </location>
</feature>
<dbReference type="SUPFAM" id="SSF57667">
    <property type="entry name" value="beta-beta-alpha zinc fingers"/>
    <property type="match status" value="1"/>
</dbReference>
<dbReference type="InterPro" id="IPR013087">
    <property type="entry name" value="Znf_C2H2_type"/>
</dbReference>
<dbReference type="PROSITE" id="PS50157">
    <property type="entry name" value="ZINC_FINGER_C2H2_2"/>
    <property type="match status" value="1"/>
</dbReference>
<accession>A0A4Y9XMJ5</accession>
<keyword evidence="1" id="KW-0862">Zinc</keyword>
<feature type="region of interest" description="Disordered" evidence="2">
    <location>
        <begin position="265"/>
        <end position="299"/>
    </location>
</feature>
<organism evidence="4 5">
    <name type="scientific">Dentipellis fragilis</name>
    <dbReference type="NCBI Taxonomy" id="205917"/>
    <lineage>
        <taxon>Eukaryota</taxon>
        <taxon>Fungi</taxon>
        <taxon>Dikarya</taxon>
        <taxon>Basidiomycota</taxon>
        <taxon>Agaricomycotina</taxon>
        <taxon>Agaricomycetes</taxon>
        <taxon>Russulales</taxon>
        <taxon>Hericiaceae</taxon>
        <taxon>Dentipellis</taxon>
    </lineage>
</organism>
<reference evidence="4 5" key="1">
    <citation type="submission" date="2019-02" db="EMBL/GenBank/DDBJ databases">
        <title>Genome sequencing of the rare red list fungi Dentipellis fragilis.</title>
        <authorList>
            <person name="Buettner E."/>
            <person name="Kellner H."/>
        </authorList>
    </citation>
    <scope>NUCLEOTIDE SEQUENCE [LARGE SCALE GENOMIC DNA]</scope>
    <source>
        <strain evidence="4 5">DSM 105465</strain>
    </source>
</reference>
<dbReference type="Proteomes" id="UP000298327">
    <property type="component" value="Unassembled WGS sequence"/>
</dbReference>
<name>A0A4Y9XMJ5_9AGAM</name>
<dbReference type="GO" id="GO:0008270">
    <property type="term" value="F:zinc ion binding"/>
    <property type="evidence" value="ECO:0007669"/>
    <property type="project" value="UniProtKB-KW"/>
</dbReference>
<protein>
    <recommendedName>
        <fullName evidence="3">C2H2-type domain-containing protein</fullName>
    </recommendedName>
</protein>
<evidence type="ECO:0000256" key="1">
    <source>
        <dbReference type="PROSITE-ProRule" id="PRU00042"/>
    </source>
</evidence>
<evidence type="ECO:0000313" key="5">
    <source>
        <dbReference type="Proteomes" id="UP000298327"/>
    </source>
</evidence>
<comment type="caution">
    <text evidence="4">The sequence shown here is derived from an EMBL/GenBank/DDBJ whole genome shotgun (WGS) entry which is preliminary data.</text>
</comment>
<dbReference type="AlphaFoldDB" id="A0A4Y9XMJ5"/>
<proteinExistence type="predicted"/>
<feature type="domain" description="C2H2-type" evidence="3">
    <location>
        <begin position="216"/>
        <end position="244"/>
    </location>
</feature>
<evidence type="ECO:0000313" key="4">
    <source>
        <dbReference type="EMBL" id="TFY50411.1"/>
    </source>
</evidence>
<evidence type="ECO:0000256" key="2">
    <source>
        <dbReference type="SAM" id="MobiDB-lite"/>
    </source>
</evidence>
<gene>
    <name evidence="4" type="ORF">EVG20_g11536</name>
</gene>
<dbReference type="InterPro" id="IPR036236">
    <property type="entry name" value="Znf_C2H2_sf"/>
</dbReference>
<keyword evidence="1" id="KW-0863">Zinc-finger</keyword>
<feature type="compositionally biased region" description="Basic residues" evidence="2">
    <location>
        <begin position="98"/>
        <end position="108"/>
    </location>
</feature>
<dbReference type="PROSITE" id="PS00028">
    <property type="entry name" value="ZINC_FINGER_C2H2_1"/>
    <property type="match status" value="1"/>
</dbReference>
<dbReference type="SMART" id="SM00355">
    <property type="entry name" value="ZnF_C2H2"/>
    <property type="match status" value="4"/>
</dbReference>
<keyword evidence="1" id="KW-0479">Metal-binding</keyword>
<sequence length="429" mass="44841">MPSYAPIKSAGSDASSLTHGGMLLASHGRHEDAASKISTAVKMPGTRCPVCNVEYSGQKQLSKRICFRQHCRTAGHYFICTICDLKFEAEDVRSGHYGGKKHQKKCKKSSTGPPNQAAHDATVHPSHTPQPGVVHPIQQLPVASSSTLPPTSSSTLSVASSSKLSLAPLSTLPARSSSALPVASSSTLLAALAASSSSTPPATVTTASNPTVLDQRNCMLCKQVFITKDALKEHQLVAHHGQYCDICDSVFSTVGQWTLHFADSPGCRRTSTADSQSEPAARSTVRSPSSGTRVASPSSAPVMISSLSSHDLNSSLEGILPASPSAPSLENEMEPVEASVLGDKLQGASEPEKAAPIKTISVDAIPSAPSPSEIPEMKPPIGVPVAAPAEPRSPIVISPRVPSPLTVSVTPSSPRRLLDEIQLPVPYLQ</sequence>